<dbReference type="InterPro" id="IPR026610">
    <property type="entry name" value="Hen1"/>
</dbReference>
<dbReference type="GO" id="GO:0046872">
    <property type="term" value="F:metal ion binding"/>
    <property type="evidence" value="ECO:0007669"/>
    <property type="project" value="UniProtKB-KW"/>
</dbReference>
<dbReference type="EMBL" id="CADCTO010000287">
    <property type="protein sequence ID" value="CAA9257193.1"/>
    <property type="molecule type" value="Genomic_DNA"/>
</dbReference>
<dbReference type="InterPro" id="IPR024740">
    <property type="entry name" value="Hen1_N"/>
</dbReference>
<evidence type="ECO:0000256" key="8">
    <source>
        <dbReference type="ARBA" id="ARBA00022842"/>
    </source>
</evidence>
<dbReference type="InterPro" id="IPR013217">
    <property type="entry name" value="Methyltransf_12"/>
</dbReference>
<comment type="catalytic activity">
    <reaction evidence="12">
        <text>small RNA 3'-end nucleotide + S-adenosyl-L-methionine = small RNA 3'-end 2'-O-methylnucleotide + S-adenosyl-L-homocysteine + H(+)</text>
        <dbReference type="Rhea" id="RHEA:37887"/>
        <dbReference type="Rhea" id="RHEA-COMP:10415"/>
        <dbReference type="Rhea" id="RHEA-COMP:10416"/>
        <dbReference type="ChEBI" id="CHEBI:15378"/>
        <dbReference type="ChEBI" id="CHEBI:57856"/>
        <dbReference type="ChEBI" id="CHEBI:59789"/>
        <dbReference type="ChEBI" id="CHEBI:74896"/>
        <dbReference type="ChEBI" id="CHEBI:74898"/>
        <dbReference type="EC" id="2.1.1.386"/>
    </reaction>
</comment>
<keyword evidence="8" id="KW-0460">Magnesium</keyword>
<dbReference type="EC" id="2.1.1.386" evidence="11"/>
<proteinExistence type="inferred from homology"/>
<evidence type="ECO:0000256" key="12">
    <source>
        <dbReference type="ARBA" id="ARBA00048418"/>
    </source>
</evidence>
<evidence type="ECO:0000256" key="11">
    <source>
        <dbReference type="ARBA" id="ARBA00035025"/>
    </source>
</evidence>
<dbReference type="Gene3D" id="3.30.1610.20">
    <property type="entry name" value="Hen1, N-terminal domain"/>
    <property type="match status" value="1"/>
</dbReference>
<evidence type="ECO:0000256" key="3">
    <source>
        <dbReference type="ARBA" id="ARBA00021330"/>
    </source>
</evidence>
<dbReference type="SUPFAM" id="SSF53335">
    <property type="entry name" value="S-adenosyl-L-methionine-dependent methyltransferases"/>
    <property type="match status" value="1"/>
</dbReference>
<evidence type="ECO:0000256" key="4">
    <source>
        <dbReference type="ARBA" id="ARBA00022603"/>
    </source>
</evidence>
<evidence type="ECO:0000259" key="14">
    <source>
        <dbReference type="Pfam" id="PF12623"/>
    </source>
</evidence>
<accession>A0A6J4IND2</accession>
<organism evidence="15">
    <name type="scientific">uncultured Armatimonadetes bacterium</name>
    <dbReference type="NCBI Taxonomy" id="157466"/>
    <lineage>
        <taxon>Bacteria</taxon>
        <taxon>Bacillati</taxon>
        <taxon>Armatimonadota</taxon>
        <taxon>environmental samples</taxon>
    </lineage>
</organism>
<keyword evidence="5" id="KW-0808">Transferase</keyword>
<evidence type="ECO:0000256" key="2">
    <source>
        <dbReference type="ARBA" id="ARBA00009026"/>
    </source>
</evidence>
<evidence type="ECO:0000256" key="9">
    <source>
        <dbReference type="ARBA" id="ARBA00022884"/>
    </source>
</evidence>
<dbReference type="PANTHER" id="PTHR21404:SF3">
    <property type="entry name" value="SMALL RNA 2'-O-METHYLTRANSFERASE"/>
    <property type="match status" value="1"/>
</dbReference>
<keyword evidence="10" id="KW-0943">RNA-mediated gene silencing</keyword>
<evidence type="ECO:0000256" key="7">
    <source>
        <dbReference type="ARBA" id="ARBA00022723"/>
    </source>
</evidence>
<keyword evidence="9" id="KW-0694">RNA-binding</keyword>
<protein>
    <recommendedName>
        <fullName evidence="3">Small RNA 2'-O-methyltransferase</fullName>
        <ecNumber evidence="11">2.1.1.386</ecNumber>
    </recommendedName>
</protein>
<name>A0A6J4IND2_9BACT</name>
<reference evidence="15" key="1">
    <citation type="submission" date="2020-02" db="EMBL/GenBank/DDBJ databases">
        <authorList>
            <person name="Meier V. D."/>
        </authorList>
    </citation>
    <scope>NUCLEOTIDE SEQUENCE</scope>
    <source>
        <strain evidence="15">AVDCRST_MAG63</strain>
    </source>
</reference>
<keyword evidence="4 15" id="KW-0489">Methyltransferase</keyword>
<dbReference type="PANTHER" id="PTHR21404">
    <property type="entry name" value="HEN1"/>
    <property type="match status" value="1"/>
</dbReference>
<dbReference type="GO" id="GO:0031047">
    <property type="term" value="P:regulatory ncRNA-mediated gene silencing"/>
    <property type="evidence" value="ECO:0007669"/>
    <property type="project" value="UniProtKB-KW"/>
</dbReference>
<evidence type="ECO:0000256" key="1">
    <source>
        <dbReference type="ARBA" id="ARBA00001946"/>
    </source>
</evidence>
<dbReference type="Pfam" id="PF12623">
    <property type="entry name" value="Hen1_L"/>
    <property type="match status" value="1"/>
</dbReference>
<keyword evidence="6" id="KW-0949">S-adenosyl-L-methionine</keyword>
<dbReference type="NCBIfam" id="TIGR04074">
    <property type="entry name" value="bacter_Hen1"/>
    <property type="match status" value="1"/>
</dbReference>
<dbReference type="InterPro" id="IPR024026">
    <property type="entry name" value="3'-RNA_MeTfrase_Hen1_bac"/>
</dbReference>
<evidence type="ECO:0000313" key="15">
    <source>
        <dbReference type="EMBL" id="CAA9257193.1"/>
    </source>
</evidence>
<sequence length="483" mass="53545">MLLTITCTTLPERHSFPATDLGFLLHKNPASLFEKATAFGAARVFYPEATAERCTAALLVEVDPVGLVRGNRSAAALAQYVSDRPYAASSFLSVALGEVFGTALAGRCKERPDLADTRLPLSATLHVLDCDGGEDLIRRVWEPLGYAVELTRLPLDERFPAWGESDLYTVTVSGDQTARDLLTHLYVLVPVLDNAKHYGVGEDEVEKLVRRGEGWLHAHPEKDLIARRYLRYKRRLADAALARLADIEGVPDAGEAEDAAPRDAAERRLEAPARLNDRRIAAAVEAARSLDPPARRVIDLGCGEGKTMEALRKEVHGLEHVAGMDVSSFALERAARRLRLDRLGERERERVTLFHGSLVYRDARLAGYDVALLTEVIEHLDPDRLRSLVRVVFEHARPRRIVVTTPNAEYNGVWAALPAGKFRHPDHRFEWTRAEFGVWAEGVAGRQGYTVAFVGIGDEDDEGRGTPTQMAVFDRLRTGEPHC</sequence>
<dbReference type="InterPro" id="IPR038546">
    <property type="entry name" value="Hen1_N_sf"/>
</dbReference>
<dbReference type="Pfam" id="PF08242">
    <property type="entry name" value="Methyltransf_12"/>
    <property type="match status" value="1"/>
</dbReference>
<feature type="domain" description="Methyltransferase type 12" evidence="13">
    <location>
        <begin position="298"/>
        <end position="398"/>
    </location>
</feature>
<dbReference type="InterPro" id="IPR029063">
    <property type="entry name" value="SAM-dependent_MTases_sf"/>
</dbReference>
<comment type="similarity">
    <text evidence="2">Belongs to the methyltransferase superfamily. HEN1 family.</text>
</comment>
<comment type="cofactor">
    <cofactor evidence="1">
        <name>Mg(2+)</name>
        <dbReference type="ChEBI" id="CHEBI:18420"/>
    </cofactor>
</comment>
<feature type="domain" description="Hen1 N-terminal" evidence="14">
    <location>
        <begin position="1"/>
        <end position="245"/>
    </location>
</feature>
<dbReference type="GO" id="GO:0003723">
    <property type="term" value="F:RNA binding"/>
    <property type="evidence" value="ECO:0007669"/>
    <property type="project" value="UniProtKB-KW"/>
</dbReference>
<evidence type="ECO:0000259" key="13">
    <source>
        <dbReference type="Pfam" id="PF08242"/>
    </source>
</evidence>
<dbReference type="CDD" id="cd02440">
    <property type="entry name" value="AdoMet_MTases"/>
    <property type="match status" value="1"/>
</dbReference>
<dbReference type="GO" id="GO:0090486">
    <property type="term" value="F:small RNA 2'-O-methyltransferase activity"/>
    <property type="evidence" value="ECO:0007669"/>
    <property type="project" value="UniProtKB-EC"/>
</dbReference>
<evidence type="ECO:0000256" key="10">
    <source>
        <dbReference type="ARBA" id="ARBA00023158"/>
    </source>
</evidence>
<evidence type="ECO:0000256" key="5">
    <source>
        <dbReference type="ARBA" id="ARBA00022679"/>
    </source>
</evidence>
<gene>
    <name evidence="15" type="ORF">AVDCRST_MAG63-2319</name>
</gene>
<evidence type="ECO:0000256" key="6">
    <source>
        <dbReference type="ARBA" id="ARBA00022691"/>
    </source>
</evidence>
<keyword evidence="7" id="KW-0479">Metal-binding</keyword>
<dbReference type="Gene3D" id="3.40.50.150">
    <property type="entry name" value="Vaccinia Virus protein VP39"/>
    <property type="match status" value="1"/>
</dbReference>
<dbReference type="GO" id="GO:0001510">
    <property type="term" value="P:RNA methylation"/>
    <property type="evidence" value="ECO:0007669"/>
    <property type="project" value="InterPro"/>
</dbReference>
<dbReference type="AlphaFoldDB" id="A0A6J4IND2"/>